<evidence type="ECO:0008006" key="3">
    <source>
        <dbReference type="Google" id="ProtNLM"/>
    </source>
</evidence>
<dbReference type="EMBL" id="PKPZ01000022">
    <property type="protein sequence ID" value="RPB34562.1"/>
    <property type="molecule type" value="Genomic_DNA"/>
</dbReference>
<dbReference type="InterPro" id="IPR029052">
    <property type="entry name" value="Metallo-depent_PP-like"/>
</dbReference>
<protein>
    <recommendedName>
        <fullName evidence="3">Calcineurin-like phosphoesterase domain-containing protein</fullName>
    </recommendedName>
</protein>
<dbReference type="SUPFAM" id="SSF56300">
    <property type="entry name" value="Metallo-dependent phosphatases"/>
    <property type="match status" value="1"/>
</dbReference>
<dbReference type="Gene3D" id="3.60.21.10">
    <property type="match status" value="1"/>
</dbReference>
<organism evidence="1 2">
    <name type="scientific">Vibrio diabolicus</name>
    <dbReference type="NCBI Taxonomy" id="50719"/>
    <lineage>
        <taxon>Bacteria</taxon>
        <taxon>Pseudomonadati</taxon>
        <taxon>Pseudomonadota</taxon>
        <taxon>Gammaproteobacteria</taxon>
        <taxon>Vibrionales</taxon>
        <taxon>Vibrionaceae</taxon>
        <taxon>Vibrio</taxon>
        <taxon>Vibrio diabolicus subgroup</taxon>
    </lineage>
</organism>
<name>A0AAX1XHP8_9VIBR</name>
<accession>A0AAX1XHP8</accession>
<dbReference type="Proteomes" id="UP000283878">
    <property type="component" value="Unassembled WGS sequence"/>
</dbReference>
<proteinExistence type="predicted"/>
<gene>
    <name evidence="1" type="ORF">CYQ91_20260</name>
</gene>
<reference evidence="1 2" key="1">
    <citation type="journal article" date="2018" name="AMB Express">
        <title>Occurrence and significance of pathogenicity and fitness islands in environmental vibrios.</title>
        <authorList>
            <person name="Klein S."/>
            <person name="Pipes S."/>
            <person name="Lovell C.R."/>
        </authorList>
    </citation>
    <scope>NUCLEOTIDE SEQUENCE [LARGE SCALE GENOMIC DNA]</scope>
    <source>
        <strain evidence="1 2">JBS-8-11-1</strain>
    </source>
</reference>
<evidence type="ECO:0000313" key="2">
    <source>
        <dbReference type="Proteomes" id="UP000283878"/>
    </source>
</evidence>
<comment type="caution">
    <text evidence="1">The sequence shown here is derived from an EMBL/GenBank/DDBJ whole genome shotgun (WGS) entry which is preliminary data.</text>
</comment>
<dbReference type="AlphaFoldDB" id="A0AAX1XHP8"/>
<evidence type="ECO:0000313" key="1">
    <source>
        <dbReference type="EMBL" id="RPB34562.1"/>
    </source>
</evidence>
<sequence length="190" mass="21617">MNNATVQVYIIHNIVTENILMSRFVLSADLHLGHDNILKYRSGFDSPEEHHNILFDNLASFVQRRDTLILLGDIATTPFWLERVASIQCTKKVLVLGNHCTNMKVSGKMLALTDGFDEIHSMLSKRNTWFTHCPIHPQELHGKINVHGHLHDSIILDDAGKPDPRYINISVDQTQFRPVLFGDVVSQITR</sequence>